<name>A0A0G0MPK9_9BACT</name>
<dbReference type="Gene3D" id="2.40.10.170">
    <property type="match status" value="1"/>
</dbReference>
<dbReference type="SUPFAM" id="SSF141259">
    <property type="entry name" value="CarD-like"/>
    <property type="match status" value="1"/>
</dbReference>
<reference evidence="2 3" key="1">
    <citation type="journal article" date="2015" name="Nature">
        <title>rRNA introns, odd ribosomes, and small enigmatic genomes across a large radiation of phyla.</title>
        <authorList>
            <person name="Brown C.T."/>
            <person name="Hug L.A."/>
            <person name="Thomas B.C."/>
            <person name="Sharon I."/>
            <person name="Castelle C.J."/>
            <person name="Singh A."/>
            <person name="Wilkins M.J."/>
            <person name="Williams K.H."/>
            <person name="Banfield J.F."/>
        </authorList>
    </citation>
    <scope>NUCLEOTIDE SEQUENCE [LARGE SCALE GENOMIC DNA]</scope>
</reference>
<evidence type="ECO:0000313" key="2">
    <source>
        <dbReference type="EMBL" id="KKR05994.1"/>
    </source>
</evidence>
<dbReference type="EMBL" id="LBWK01000001">
    <property type="protein sequence ID" value="KKR05994.1"/>
    <property type="molecule type" value="Genomic_DNA"/>
</dbReference>
<dbReference type="PANTHER" id="PTHR38447:SF1">
    <property type="entry name" value="RNA POLYMERASE-BINDING TRANSCRIPTION FACTOR CARD"/>
    <property type="match status" value="1"/>
</dbReference>
<dbReference type="InterPro" id="IPR036101">
    <property type="entry name" value="CarD-like/TRCF_RID_sf"/>
</dbReference>
<dbReference type="Proteomes" id="UP000034799">
    <property type="component" value="Unassembled WGS sequence"/>
</dbReference>
<accession>A0A0G0MPK9</accession>
<protein>
    <submittedName>
        <fullName evidence="2">CarD-like protein transcriptional regulator</fullName>
    </submittedName>
</protein>
<dbReference type="SMART" id="SM01058">
    <property type="entry name" value="CarD_TRCF"/>
    <property type="match status" value="1"/>
</dbReference>
<evidence type="ECO:0000259" key="1">
    <source>
        <dbReference type="SMART" id="SM01058"/>
    </source>
</evidence>
<dbReference type="Pfam" id="PF02559">
    <property type="entry name" value="CarD_TRCF_RID"/>
    <property type="match status" value="1"/>
</dbReference>
<proteinExistence type="predicted"/>
<dbReference type="GO" id="GO:0009303">
    <property type="term" value="P:rRNA transcription"/>
    <property type="evidence" value="ECO:0007669"/>
    <property type="project" value="TreeGrafter"/>
</dbReference>
<organism evidence="2 3">
    <name type="scientific">candidate division WS6 bacterium GW2011_GWF2_39_15</name>
    <dbReference type="NCBI Taxonomy" id="1619100"/>
    <lineage>
        <taxon>Bacteria</taxon>
        <taxon>Candidatus Dojkabacteria</taxon>
    </lineage>
</organism>
<dbReference type="InterPro" id="IPR052531">
    <property type="entry name" value="CarD-like_regulator"/>
</dbReference>
<comment type="caution">
    <text evidence="2">The sequence shown here is derived from an EMBL/GenBank/DDBJ whole genome shotgun (WGS) entry which is preliminary data.</text>
</comment>
<gene>
    <name evidence="2" type="ORF">UT34_C0001G0034</name>
</gene>
<feature type="domain" description="CarD-like/TRCF RNAP-interacting" evidence="1">
    <location>
        <begin position="2"/>
        <end position="98"/>
    </location>
</feature>
<dbReference type="AlphaFoldDB" id="A0A0G0MPK9"/>
<sequence>MELKLQSKVFYPSHGAGWVKSQKVIEFGGEQKEYYEFQFINSPLTISAPIMNIDKLGIREVHKEREIIKRISILKKKKSLKPKAKDFNELMEILGELESKGDIDAYVQIIQYCNNIKKQRDAEGRLIPVSIDKHIKNSIDNIVAELAVSSDSDMPHAMVRFEKATGLKTV</sequence>
<evidence type="ECO:0000313" key="3">
    <source>
        <dbReference type="Proteomes" id="UP000034799"/>
    </source>
</evidence>
<dbReference type="InterPro" id="IPR003711">
    <property type="entry name" value="CarD-like/TRCF_RID"/>
</dbReference>
<dbReference type="STRING" id="1619100.UT34_C0001G0034"/>
<dbReference type="PANTHER" id="PTHR38447">
    <property type="entry name" value="TRANSCRIPTION FACTOR YDEB-RELATED"/>
    <property type="match status" value="1"/>
</dbReference>